<dbReference type="EMBL" id="VIIS01000514">
    <property type="protein sequence ID" value="KAF0308090.1"/>
    <property type="molecule type" value="Genomic_DNA"/>
</dbReference>
<dbReference type="Proteomes" id="UP000440578">
    <property type="component" value="Unassembled WGS sequence"/>
</dbReference>
<dbReference type="InterPro" id="IPR015915">
    <property type="entry name" value="Kelch-typ_b-propeller"/>
</dbReference>
<feature type="region of interest" description="Disordered" evidence="4">
    <location>
        <begin position="705"/>
        <end position="779"/>
    </location>
</feature>
<dbReference type="Pfam" id="PF00651">
    <property type="entry name" value="BTB"/>
    <property type="match status" value="1"/>
</dbReference>
<keyword evidence="1" id="KW-0880">Kelch repeat</keyword>
<evidence type="ECO:0000256" key="1">
    <source>
        <dbReference type="ARBA" id="ARBA00022441"/>
    </source>
</evidence>
<dbReference type="PROSITE" id="PS50097">
    <property type="entry name" value="BTB"/>
    <property type="match status" value="1"/>
</dbReference>
<dbReference type="PANTHER" id="PTHR24412">
    <property type="entry name" value="KELCH PROTEIN"/>
    <property type="match status" value="1"/>
</dbReference>
<keyword evidence="3" id="KW-0009">Actin-binding</keyword>
<gene>
    <name evidence="6" type="primary">IVNS1ABP</name>
    <name evidence="6" type="ORF">FJT64_002190</name>
</gene>
<feature type="region of interest" description="Disordered" evidence="4">
    <location>
        <begin position="1"/>
        <end position="20"/>
    </location>
</feature>
<organism evidence="6 7">
    <name type="scientific">Amphibalanus amphitrite</name>
    <name type="common">Striped barnacle</name>
    <name type="synonym">Balanus amphitrite</name>
    <dbReference type="NCBI Taxonomy" id="1232801"/>
    <lineage>
        <taxon>Eukaryota</taxon>
        <taxon>Metazoa</taxon>
        <taxon>Ecdysozoa</taxon>
        <taxon>Arthropoda</taxon>
        <taxon>Crustacea</taxon>
        <taxon>Multicrustacea</taxon>
        <taxon>Cirripedia</taxon>
        <taxon>Thoracica</taxon>
        <taxon>Thoracicalcarea</taxon>
        <taxon>Balanomorpha</taxon>
        <taxon>Balanoidea</taxon>
        <taxon>Balanidae</taxon>
        <taxon>Amphibalaninae</taxon>
        <taxon>Amphibalanus</taxon>
    </lineage>
</organism>
<dbReference type="InterPro" id="IPR000210">
    <property type="entry name" value="BTB/POZ_dom"/>
</dbReference>
<feature type="region of interest" description="Disordered" evidence="4">
    <location>
        <begin position="307"/>
        <end position="329"/>
    </location>
</feature>
<feature type="compositionally biased region" description="Low complexity" evidence="4">
    <location>
        <begin position="385"/>
        <end position="397"/>
    </location>
</feature>
<dbReference type="Gene3D" id="3.30.710.10">
    <property type="entry name" value="Potassium Channel Kv1.1, Chain A"/>
    <property type="match status" value="1"/>
</dbReference>
<dbReference type="GO" id="GO:0003779">
    <property type="term" value="F:actin binding"/>
    <property type="evidence" value="ECO:0007669"/>
    <property type="project" value="UniProtKB-KW"/>
</dbReference>
<keyword evidence="2" id="KW-0677">Repeat</keyword>
<evidence type="ECO:0000313" key="6">
    <source>
        <dbReference type="EMBL" id="KAF0308090.1"/>
    </source>
</evidence>
<evidence type="ECO:0000256" key="2">
    <source>
        <dbReference type="ARBA" id="ARBA00022737"/>
    </source>
</evidence>
<comment type="caution">
    <text evidence="6">The sequence shown here is derived from an EMBL/GenBank/DDBJ whole genome shotgun (WGS) entry which is preliminary data.</text>
</comment>
<evidence type="ECO:0000259" key="5">
    <source>
        <dbReference type="PROSITE" id="PS50097"/>
    </source>
</evidence>
<feature type="domain" description="BTB" evidence="5">
    <location>
        <begin position="66"/>
        <end position="149"/>
    </location>
</feature>
<dbReference type="Gene3D" id="2.120.10.80">
    <property type="entry name" value="Kelch-type beta propeller"/>
    <property type="match status" value="2"/>
</dbReference>
<dbReference type="SUPFAM" id="SSF54695">
    <property type="entry name" value="POZ domain"/>
    <property type="match status" value="1"/>
</dbReference>
<dbReference type="Pfam" id="PF01344">
    <property type="entry name" value="Kelch_1"/>
    <property type="match status" value="6"/>
</dbReference>
<feature type="compositionally biased region" description="Low complexity" evidence="4">
    <location>
        <begin position="765"/>
        <end position="779"/>
    </location>
</feature>
<proteinExistence type="predicted"/>
<name>A0A6A4WWP0_AMPAM</name>
<evidence type="ECO:0000313" key="7">
    <source>
        <dbReference type="Proteomes" id="UP000440578"/>
    </source>
</evidence>
<feature type="region of interest" description="Disordered" evidence="4">
    <location>
        <begin position="382"/>
        <end position="402"/>
    </location>
</feature>
<accession>A0A6A4WWP0</accession>
<keyword evidence="7" id="KW-1185">Reference proteome</keyword>
<dbReference type="OrthoDB" id="45365at2759"/>
<dbReference type="SMART" id="SM00225">
    <property type="entry name" value="BTB"/>
    <property type="match status" value="1"/>
</dbReference>
<dbReference type="SMART" id="SM00612">
    <property type="entry name" value="Kelch"/>
    <property type="match status" value="6"/>
</dbReference>
<feature type="compositionally biased region" description="Pro residues" evidence="4">
    <location>
        <begin position="1"/>
        <end position="11"/>
    </location>
</feature>
<feature type="compositionally biased region" description="Pro residues" evidence="4">
    <location>
        <begin position="733"/>
        <end position="749"/>
    </location>
</feature>
<dbReference type="CDD" id="cd18306">
    <property type="entry name" value="BTB_POZ_NS1BP"/>
    <property type="match status" value="1"/>
</dbReference>
<dbReference type="AlphaFoldDB" id="A0A6A4WWP0"/>
<sequence>MEPRTEPPSPGHPWDRPIVPTSEMLGDDAEVELKRKVPDALVFADDEFVPALLRNLNAMRKNNQFCDVILQVGKQEIAGHRCVLAGSSQYLLKLFGDEHRQLTCDEAAVKSSAPRRQEPVVYKLSDKLDGEATEALVQFAYTGKLSAHPSRVRSVYSAAVRLKMDKVAAACAQWLVNNLDIHSCLEIRAIPGIVADTQLVKVIDEFIVRHFAEMVSTKQMMKLPQVKVELLTPALEEVTSINMATQALLVLDWLRKFMVEENMTLQESTEKLHLLYMNIDQSLHDCSDIVSGDSANTEMVQDYKKLSKKTGRKQSPAIQHHSGGGSNGHYHTITYSSERAEAIRDEECDWKTLACSKVDERGMVSLVTVAGTLAVLSVRQRLNAPSPTGSPRSSRPPSMEKPDSYGMLPELACAKCSVGAGNLNNQLIICGGYDRGECLREVEIYDPVTNQIRACRPMLAARGRFDLTVVDGRVYAVGGCDGNNELASVECFQPQLDKWSPRASLHMARSNQADHPASLLTGVCALNGKICCIGGWNGKFGSRKCEMYDPATNKWTPMASLNVGRYQAAVTVLNGLVYAVGGCDSWNCLSSVEVYDPVRDAWSFVTPMSTPRRGSGVSRVNGKLIVVGGLDGVQSLNTTELYDPVEDKWTSGPKMLTRRANVNVAVVDGKLFAVGGFSGKQFLNTMEFLDPRTMSWSALLPRRNRGISSGSATSEEECPEAVTGTTRDFSPEATPPPAAPALAPAPAPAPAGSCTPPSEPEPSERSAAAKPAAAAETCA</sequence>
<dbReference type="InterPro" id="IPR006652">
    <property type="entry name" value="Kelch_1"/>
</dbReference>
<dbReference type="InterPro" id="IPR011333">
    <property type="entry name" value="SKP1/BTB/POZ_sf"/>
</dbReference>
<protein>
    <submittedName>
        <fullName evidence="6">Influenza virus NS1A-binding</fullName>
    </submittedName>
</protein>
<evidence type="ECO:0000256" key="3">
    <source>
        <dbReference type="ARBA" id="ARBA00023203"/>
    </source>
</evidence>
<reference evidence="6 7" key="1">
    <citation type="submission" date="2019-07" db="EMBL/GenBank/DDBJ databases">
        <title>Draft genome assembly of a fouling barnacle, Amphibalanus amphitrite (Darwin, 1854): The first reference genome for Thecostraca.</title>
        <authorList>
            <person name="Kim W."/>
        </authorList>
    </citation>
    <scope>NUCLEOTIDE SEQUENCE [LARGE SCALE GENOMIC DNA]</scope>
    <source>
        <strain evidence="6">SNU_AA5</strain>
        <tissue evidence="6">Soma without cirri and trophi</tissue>
    </source>
</reference>
<dbReference type="SUPFAM" id="SSF117281">
    <property type="entry name" value="Kelch motif"/>
    <property type="match status" value="2"/>
</dbReference>
<dbReference type="PANTHER" id="PTHR24412:SF396">
    <property type="entry name" value="INFLUENZA VIRUS NS1A-BINDING PROTEIN"/>
    <property type="match status" value="1"/>
</dbReference>
<evidence type="ECO:0000256" key="4">
    <source>
        <dbReference type="SAM" id="MobiDB-lite"/>
    </source>
</evidence>
<dbReference type="PRINTS" id="PR00501">
    <property type="entry name" value="KELCHREPEAT"/>
</dbReference>